<proteinExistence type="predicted"/>
<name>A0ACC2WSL6_9TREE</name>
<evidence type="ECO:0000313" key="2">
    <source>
        <dbReference type="Proteomes" id="UP001230649"/>
    </source>
</evidence>
<organism evidence="1 2">
    <name type="scientific">Naganishia adeliensis</name>
    <dbReference type="NCBI Taxonomy" id="92952"/>
    <lineage>
        <taxon>Eukaryota</taxon>
        <taxon>Fungi</taxon>
        <taxon>Dikarya</taxon>
        <taxon>Basidiomycota</taxon>
        <taxon>Agaricomycotina</taxon>
        <taxon>Tremellomycetes</taxon>
        <taxon>Filobasidiales</taxon>
        <taxon>Filobasidiaceae</taxon>
        <taxon>Naganishia</taxon>
    </lineage>
</organism>
<protein>
    <submittedName>
        <fullName evidence="1">Uncharacterized protein</fullName>
    </submittedName>
</protein>
<gene>
    <name evidence="1" type="ORF">QFC20_001873</name>
</gene>
<dbReference type="Proteomes" id="UP001230649">
    <property type="component" value="Unassembled WGS sequence"/>
</dbReference>
<dbReference type="EMBL" id="JASBWS010000012">
    <property type="protein sequence ID" value="KAJ9113522.1"/>
    <property type="molecule type" value="Genomic_DNA"/>
</dbReference>
<evidence type="ECO:0000313" key="1">
    <source>
        <dbReference type="EMBL" id="KAJ9113522.1"/>
    </source>
</evidence>
<reference evidence="1" key="1">
    <citation type="submission" date="2023-04" db="EMBL/GenBank/DDBJ databases">
        <title>Draft Genome sequencing of Naganishia species isolated from polar environments using Oxford Nanopore Technology.</title>
        <authorList>
            <person name="Leo P."/>
            <person name="Venkateswaran K."/>
        </authorList>
    </citation>
    <scope>NUCLEOTIDE SEQUENCE</scope>
    <source>
        <strain evidence="1">MNA-CCFEE 5262</strain>
    </source>
</reference>
<accession>A0ACC2WSL6</accession>
<comment type="caution">
    <text evidence="1">The sequence shown here is derived from an EMBL/GenBank/DDBJ whole genome shotgun (WGS) entry which is preliminary data.</text>
</comment>
<keyword evidence="2" id="KW-1185">Reference proteome</keyword>
<sequence>MEDEYVTRAKKLAQVISSILFCFLTAGVVFGYAALKPVLIENHVYGFLCEDDKGYCKASDIRMNFMFTLATVVTNGAALPIGSILDKVGPQKTAILGALVFLLGNVVFGLQITKGAIDTYVIGYVLLALGSPAIFLSQFHLSNAFPAYSGIILAAITGAFDASSVPYLIYREMYQRLGGFLTGYVLPVEPSSGHILPFLSLSIAQQLLMGPQKIYSRETEEEETSQLIHGPGEDDGFDELTRARSPRHLQNHVNFDLDPVASGFSRISYRVQALATDDGIGSANALDSGKGDGVVGVMFGKGVKEQMFSSWFLIRINWYLATVQNQLEFYTGNAELADTLTKAFTVLLPLGGIVGIPFVGFFLDSRSMFESTVVLVFFGLAFGILTSLSQTVPQLIGIGCLVFLRPLFYTYVSDYFAKIFGFVTFGRLYGLAMTLSGLLGLLLTPMDILTQKPLNGNYHPINITLIVVGAITNIAVAVRLWMHGRKGKIALEDEM</sequence>